<feature type="binding site" evidence="7">
    <location>
        <position position="283"/>
    </location>
    <ligand>
        <name>Zn(2+)</name>
        <dbReference type="ChEBI" id="CHEBI:29105"/>
        <note>catalytic</note>
    </ligand>
</feature>
<keyword evidence="3 8" id="KW-0378">Hydrolase</keyword>
<dbReference type="AlphaFoldDB" id="A0A1T3P2V3"/>
<gene>
    <name evidence="12" type="ORF">B4N89_21980</name>
</gene>
<comment type="cofactor">
    <cofactor evidence="7 8">
        <name>Zn(2+)</name>
        <dbReference type="ChEBI" id="CHEBI:29105"/>
    </cofactor>
    <text evidence="7 8">Binds 1 zinc ion per subunit.</text>
</comment>
<keyword evidence="9" id="KW-0472">Membrane</keyword>
<keyword evidence="1 8" id="KW-0645">Protease</keyword>
<evidence type="ECO:0000256" key="3">
    <source>
        <dbReference type="ARBA" id="ARBA00022801"/>
    </source>
</evidence>
<keyword evidence="5 8" id="KW-0482">Metalloprotease</keyword>
<reference evidence="12 13" key="1">
    <citation type="submission" date="2017-03" db="EMBL/GenBank/DDBJ databases">
        <title>Draft genome sequence of Streptomyces scabrisporus NF3, endophyte isolated from Amphipterygium adstringens.</title>
        <authorList>
            <person name="Vazquez M."/>
            <person name="Ceapa C.D."/>
            <person name="Rodriguez Luna D."/>
            <person name="Sanchez Esquivel S."/>
        </authorList>
    </citation>
    <scope>NUCLEOTIDE SEQUENCE [LARGE SCALE GENOMIC DNA]</scope>
    <source>
        <strain evidence="12 13">NF3</strain>
    </source>
</reference>
<feature type="transmembrane region" description="Helical" evidence="9">
    <location>
        <begin position="331"/>
        <end position="352"/>
    </location>
</feature>
<dbReference type="InterPro" id="IPR027057">
    <property type="entry name" value="CAXX_Prtase_1"/>
</dbReference>
<name>A0A1T3P2V3_9ACTN</name>
<dbReference type="GO" id="GO:0004222">
    <property type="term" value="F:metalloendopeptidase activity"/>
    <property type="evidence" value="ECO:0007669"/>
    <property type="project" value="InterPro"/>
</dbReference>
<dbReference type="RefSeq" id="WP_078977543.1">
    <property type="nucleotide sequence ID" value="NZ_MWQN01000001.1"/>
</dbReference>
<dbReference type="Gene3D" id="3.30.2010.10">
    <property type="entry name" value="Metalloproteases ('zincins'), catalytic domain"/>
    <property type="match status" value="1"/>
</dbReference>
<feature type="transmembrane region" description="Helical" evidence="9">
    <location>
        <begin position="289"/>
        <end position="311"/>
    </location>
</feature>
<sequence length="422" mass="44803">MSVQRLLLICLICTGVVLLVAVAVTTPWRPLPEPPGGFTHPDAARDFTAAEIARGQALARAARPPAYLSMALSLVVSLVLGLTPAGARIIEAVARPLGGGWAWRILLGGLVLALIGRLATLPFAARLEVVRRRYGLSVQSWGSWWADLGKGFAMSTGLLLVVALALYALIRALPRAGWPIAAGGGALLVVAVSFLYPLLVEPAFNKFHSMPDGPLRTSLLQLAERDGVPVQDVLVADASRRTTALNAYVSGFGSTRRIVVYDTTVRDADPREVELIAAHELGHAKRDDVLHGTLIGAAAMAAGVCGLGLLMSWSPLLRRAGADAAGDPRSLALLLAAVAVIGTLAGPGEMLISRRLEARADVHALDLTRDPEAFIRMQHNLAVTNRSNVTPNPILQFLFASHPSAPERIASARDWERLHGKG</sequence>
<evidence type="ECO:0000313" key="12">
    <source>
        <dbReference type="EMBL" id="OPC83250.1"/>
    </source>
</evidence>
<feature type="domain" description="Peptidase M48" evidence="10">
    <location>
        <begin position="214"/>
        <end position="415"/>
    </location>
</feature>
<feature type="binding site" evidence="7">
    <location>
        <position position="279"/>
    </location>
    <ligand>
        <name>Zn(2+)</name>
        <dbReference type="ChEBI" id="CHEBI:29105"/>
        <note>catalytic</note>
    </ligand>
</feature>
<evidence type="ECO:0000259" key="11">
    <source>
        <dbReference type="Pfam" id="PF16491"/>
    </source>
</evidence>
<evidence type="ECO:0000256" key="1">
    <source>
        <dbReference type="ARBA" id="ARBA00022670"/>
    </source>
</evidence>
<dbReference type="GO" id="GO:0071586">
    <property type="term" value="P:CAAX-box protein processing"/>
    <property type="evidence" value="ECO:0007669"/>
    <property type="project" value="InterPro"/>
</dbReference>
<feature type="active site" evidence="6">
    <location>
        <position position="280"/>
    </location>
</feature>
<dbReference type="Pfam" id="PF16491">
    <property type="entry name" value="Peptidase_M48_N"/>
    <property type="match status" value="1"/>
</dbReference>
<feature type="transmembrane region" description="Helical" evidence="9">
    <location>
        <begin position="148"/>
        <end position="170"/>
    </location>
</feature>
<proteinExistence type="inferred from homology"/>
<evidence type="ECO:0000256" key="7">
    <source>
        <dbReference type="PIRSR" id="PIRSR627057-2"/>
    </source>
</evidence>
<dbReference type="GO" id="GO:0046872">
    <property type="term" value="F:metal ion binding"/>
    <property type="evidence" value="ECO:0007669"/>
    <property type="project" value="UniProtKB-KW"/>
</dbReference>
<evidence type="ECO:0000256" key="8">
    <source>
        <dbReference type="RuleBase" id="RU003983"/>
    </source>
</evidence>
<dbReference type="Proteomes" id="UP000190037">
    <property type="component" value="Unassembled WGS sequence"/>
</dbReference>
<feature type="transmembrane region" description="Helical" evidence="9">
    <location>
        <begin position="66"/>
        <end position="90"/>
    </location>
</feature>
<dbReference type="STRING" id="159449.B4N89_21980"/>
<dbReference type="CDD" id="cd07343">
    <property type="entry name" value="M48A_Zmpste24p_like"/>
    <property type="match status" value="1"/>
</dbReference>
<dbReference type="Pfam" id="PF01435">
    <property type="entry name" value="Peptidase_M48"/>
    <property type="match status" value="1"/>
</dbReference>
<dbReference type="OrthoDB" id="9781930at2"/>
<dbReference type="EMBL" id="MWQN01000001">
    <property type="protein sequence ID" value="OPC83250.1"/>
    <property type="molecule type" value="Genomic_DNA"/>
</dbReference>
<feature type="transmembrane region" description="Helical" evidence="9">
    <location>
        <begin position="6"/>
        <end position="24"/>
    </location>
</feature>
<keyword evidence="9" id="KW-0812">Transmembrane</keyword>
<accession>A0A1T3P2V3</accession>
<evidence type="ECO:0000256" key="6">
    <source>
        <dbReference type="PIRSR" id="PIRSR627057-1"/>
    </source>
</evidence>
<evidence type="ECO:0000256" key="4">
    <source>
        <dbReference type="ARBA" id="ARBA00022833"/>
    </source>
</evidence>
<comment type="similarity">
    <text evidence="8">Belongs to the peptidase M48 family.</text>
</comment>
<comment type="caution">
    <text evidence="12">The sequence shown here is derived from an EMBL/GenBank/DDBJ whole genome shotgun (WGS) entry which is preliminary data.</text>
</comment>
<evidence type="ECO:0000256" key="9">
    <source>
        <dbReference type="SAM" id="Phobius"/>
    </source>
</evidence>
<evidence type="ECO:0000256" key="5">
    <source>
        <dbReference type="ARBA" id="ARBA00023049"/>
    </source>
</evidence>
<keyword evidence="9" id="KW-1133">Transmembrane helix</keyword>
<evidence type="ECO:0000256" key="2">
    <source>
        <dbReference type="ARBA" id="ARBA00022723"/>
    </source>
</evidence>
<organism evidence="12 13">
    <name type="scientific">Embleya scabrispora</name>
    <dbReference type="NCBI Taxonomy" id="159449"/>
    <lineage>
        <taxon>Bacteria</taxon>
        <taxon>Bacillati</taxon>
        <taxon>Actinomycetota</taxon>
        <taxon>Actinomycetes</taxon>
        <taxon>Kitasatosporales</taxon>
        <taxon>Streptomycetaceae</taxon>
        <taxon>Embleya</taxon>
    </lineage>
</organism>
<keyword evidence="2 7" id="KW-0479">Metal-binding</keyword>
<keyword evidence="13" id="KW-1185">Reference proteome</keyword>
<evidence type="ECO:0000313" key="13">
    <source>
        <dbReference type="Proteomes" id="UP000190037"/>
    </source>
</evidence>
<dbReference type="InterPro" id="IPR032456">
    <property type="entry name" value="Peptidase_M48_N"/>
</dbReference>
<feature type="transmembrane region" description="Helical" evidence="9">
    <location>
        <begin position="176"/>
        <end position="200"/>
    </location>
</feature>
<feature type="binding site" evidence="7">
    <location>
        <position position="357"/>
    </location>
    <ligand>
        <name>Zn(2+)</name>
        <dbReference type="ChEBI" id="CHEBI:29105"/>
        <note>catalytic</note>
    </ligand>
</feature>
<evidence type="ECO:0000259" key="10">
    <source>
        <dbReference type="Pfam" id="PF01435"/>
    </source>
</evidence>
<dbReference type="InterPro" id="IPR001915">
    <property type="entry name" value="Peptidase_M48"/>
</dbReference>
<feature type="transmembrane region" description="Helical" evidence="9">
    <location>
        <begin position="102"/>
        <end position="127"/>
    </location>
</feature>
<feature type="active site" description="Proton donor" evidence="6">
    <location>
        <position position="361"/>
    </location>
</feature>
<protein>
    <submittedName>
        <fullName evidence="12">Peptidase M48</fullName>
    </submittedName>
</protein>
<feature type="domain" description="CAAX prenyl protease 1 N-terminal" evidence="11">
    <location>
        <begin position="64"/>
        <end position="206"/>
    </location>
</feature>
<keyword evidence="4 7" id="KW-0862">Zinc</keyword>
<dbReference type="PANTHER" id="PTHR10120">
    <property type="entry name" value="CAAX PRENYL PROTEASE 1"/>
    <property type="match status" value="1"/>
</dbReference>